<keyword evidence="5" id="KW-0805">Transcription regulation</keyword>
<evidence type="ECO:0000259" key="11">
    <source>
        <dbReference type="PROSITE" id="PS51843"/>
    </source>
</evidence>
<keyword evidence="8" id="KW-0675">Receptor</keyword>
<dbReference type="Proteomes" id="UP000580250">
    <property type="component" value="Unassembled WGS sequence"/>
</dbReference>
<evidence type="ECO:0000259" key="10">
    <source>
        <dbReference type="PROSITE" id="PS51030"/>
    </source>
</evidence>
<dbReference type="AlphaFoldDB" id="A0A6V7W970"/>
<accession>A0A6V7W970</accession>
<evidence type="ECO:0000313" key="12">
    <source>
        <dbReference type="EMBL" id="CAD2183490.1"/>
    </source>
</evidence>
<dbReference type="PROSITE" id="PS51843">
    <property type="entry name" value="NR_LBD"/>
    <property type="match status" value="1"/>
</dbReference>
<keyword evidence="7" id="KW-0804">Transcription</keyword>
<dbReference type="SMART" id="SM00399">
    <property type="entry name" value="ZnF_C4"/>
    <property type="match status" value="1"/>
</dbReference>
<dbReference type="Gene3D" id="1.10.565.10">
    <property type="entry name" value="Retinoid X Receptor"/>
    <property type="match status" value="1"/>
</dbReference>
<dbReference type="SUPFAM" id="SSF57716">
    <property type="entry name" value="Glucocorticoid receptor-like (DNA-binding domain)"/>
    <property type="match status" value="1"/>
</dbReference>
<evidence type="ECO:0000256" key="5">
    <source>
        <dbReference type="ARBA" id="ARBA00023015"/>
    </source>
</evidence>
<evidence type="ECO:0000256" key="8">
    <source>
        <dbReference type="ARBA" id="ARBA00023170"/>
    </source>
</evidence>
<dbReference type="SMART" id="SM00430">
    <property type="entry name" value="HOLI"/>
    <property type="match status" value="1"/>
</dbReference>
<dbReference type="PROSITE" id="PS51030">
    <property type="entry name" value="NUCLEAR_REC_DBD_2"/>
    <property type="match status" value="1"/>
</dbReference>
<dbReference type="OrthoDB" id="5852037at2759"/>
<evidence type="ECO:0000256" key="9">
    <source>
        <dbReference type="ARBA" id="ARBA00023242"/>
    </source>
</evidence>
<evidence type="ECO:0000256" key="1">
    <source>
        <dbReference type="ARBA" id="ARBA00005993"/>
    </source>
</evidence>
<dbReference type="InterPro" id="IPR001723">
    <property type="entry name" value="Nuclear_hrmn_rcpt"/>
</dbReference>
<dbReference type="PRINTS" id="PR00047">
    <property type="entry name" value="STROIDFINGER"/>
</dbReference>
<dbReference type="InterPro" id="IPR050274">
    <property type="entry name" value="Nuclear_hormone_rcpt_NR2"/>
</dbReference>
<keyword evidence="2" id="KW-0479">Metal-binding</keyword>
<evidence type="ECO:0000313" key="13">
    <source>
        <dbReference type="Proteomes" id="UP000580250"/>
    </source>
</evidence>
<comment type="similarity">
    <text evidence="1">Belongs to the nuclear hormone receptor family.</text>
</comment>
<evidence type="ECO:0000256" key="6">
    <source>
        <dbReference type="ARBA" id="ARBA00023125"/>
    </source>
</evidence>
<keyword evidence="9" id="KW-0539">Nucleus</keyword>
<dbReference type="PRINTS" id="PR00398">
    <property type="entry name" value="STRDHORMONER"/>
</dbReference>
<sequence>MSSTNYFNETFNELRGNEGLQNMEASIDMGENNEGIKVENQQVEENKNTSLKIRKLSTKTKRNLNPTPTECSICERMASGYFFYGVICCDGCKHFFHRCITSKNKYKCEKDGNCNLSYNINVCKSCRFDKCILKGMYIQTTKGRQPEKVLEIQTMIQNKRRELASKGKYVQGKSNNCGVEEINFVDLQNSIIAAQNKQFLDYLLAVEQNACRTRDSGIDECHYNSSCNSLTSLLTRKENLIAMKHENIGLQTSPKSARDPIEGLFVFSTLPKPLTDMLLIIVDTARTMPFFDKLDLSDKVISQIKTSTMPTLALHFGYYCNRILSETVVTPHGVPIKSVFCSNIYKEDMTINKFIKKLFDDSLVPFNRIQLNNEEFVLLRAIIFSQFALGDLSRHGRQLLLTEAEKYSDILMKLLQNHYGPLAGAKRYAELLHLIEFCFNCGNDHCLFLNYTAYVTDRGYFHNSMPEALLNLCLGCKT</sequence>
<gene>
    <name evidence="12" type="ORF">MENT_LOCUS35788</name>
</gene>
<keyword evidence="4" id="KW-0862">Zinc</keyword>
<feature type="domain" description="Nuclear receptor" evidence="10">
    <location>
        <begin position="68"/>
        <end position="143"/>
    </location>
</feature>
<evidence type="ECO:0000256" key="2">
    <source>
        <dbReference type="ARBA" id="ARBA00022723"/>
    </source>
</evidence>
<dbReference type="InterPro" id="IPR013088">
    <property type="entry name" value="Znf_NHR/GATA"/>
</dbReference>
<dbReference type="Gene3D" id="3.30.50.10">
    <property type="entry name" value="Erythroid Transcription Factor GATA-1, subunit A"/>
    <property type="match status" value="1"/>
</dbReference>
<dbReference type="SUPFAM" id="SSF48508">
    <property type="entry name" value="Nuclear receptor ligand-binding domain"/>
    <property type="match status" value="1"/>
</dbReference>
<dbReference type="Pfam" id="PF00105">
    <property type="entry name" value="zf-C4"/>
    <property type="match status" value="1"/>
</dbReference>
<evidence type="ECO:0000256" key="7">
    <source>
        <dbReference type="ARBA" id="ARBA00023163"/>
    </source>
</evidence>
<dbReference type="EMBL" id="CAJEWN010000470">
    <property type="protein sequence ID" value="CAD2183490.1"/>
    <property type="molecule type" value="Genomic_DNA"/>
</dbReference>
<comment type="caution">
    <text evidence="12">The sequence shown here is derived from an EMBL/GenBank/DDBJ whole genome shotgun (WGS) entry which is preliminary data.</text>
</comment>
<dbReference type="PANTHER" id="PTHR24083">
    <property type="entry name" value="NUCLEAR HORMONE RECEPTOR"/>
    <property type="match status" value="1"/>
</dbReference>
<protein>
    <submittedName>
        <fullName evidence="12">Uncharacterized protein</fullName>
    </submittedName>
</protein>
<dbReference type="GO" id="GO:0043565">
    <property type="term" value="F:sequence-specific DNA binding"/>
    <property type="evidence" value="ECO:0007669"/>
    <property type="project" value="InterPro"/>
</dbReference>
<keyword evidence="3" id="KW-0863">Zinc-finger</keyword>
<dbReference type="Pfam" id="PF00104">
    <property type="entry name" value="Hormone_recep"/>
    <property type="match status" value="1"/>
</dbReference>
<dbReference type="GO" id="GO:0003700">
    <property type="term" value="F:DNA-binding transcription factor activity"/>
    <property type="evidence" value="ECO:0007669"/>
    <property type="project" value="InterPro"/>
</dbReference>
<feature type="domain" description="NR LBD" evidence="11">
    <location>
        <begin position="226"/>
        <end position="472"/>
    </location>
</feature>
<keyword evidence="6" id="KW-0238">DNA-binding</keyword>
<name>A0A6V7W970_MELEN</name>
<reference evidence="12 13" key="1">
    <citation type="submission" date="2020-08" db="EMBL/GenBank/DDBJ databases">
        <authorList>
            <person name="Koutsovoulos G."/>
            <person name="Danchin GJ E."/>
        </authorList>
    </citation>
    <scope>NUCLEOTIDE SEQUENCE [LARGE SCALE GENOMIC DNA]</scope>
</reference>
<dbReference type="InterPro" id="IPR000536">
    <property type="entry name" value="Nucl_hrmn_rcpt_lig-bd"/>
</dbReference>
<dbReference type="GO" id="GO:0008270">
    <property type="term" value="F:zinc ion binding"/>
    <property type="evidence" value="ECO:0007669"/>
    <property type="project" value="UniProtKB-KW"/>
</dbReference>
<evidence type="ECO:0000256" key="4">
    <source>
        <dbReference type="ARBA" id="ARBA00022833"/>
    </source>
</evidence>
<proteinExistence type="inferred from homology"/>
<organism evidence="12 13">
    <name type="scientific">Meloidogyne enterolobii</name>
    <name type="common">Root-knot nematode worm</name>
    <name type="synonym">Meloidogyne mayaguensis</name>
    <dbReference type="NCBI Taxonomy" id="390850"/>
    <lineage>
        <taxon>Eukaryota</taxon>
        <taxon>Metazoa</taxon>
        <taxon>Ecdysozoa</taxon>
        <taxon>Nematoda</taxon>
        <taxon>Chromadorea</taxon>
        <taxon>Rhabditida</taxon>
        <taxon>Tylenchina</taxon>
        <taxon>Tylenchomorpha</taxon>
        <taxon>Tylenchoidea</taxon>
        <taxon>Meloidogynidae</taxon>
        <taxon>Meloidogyninae</taxon>
        <taxon>Meloidogyne</taxon>
    </lineage>
</organism>
<evidence type="ECO:0000256" key="3">
    <source>
        <dbReference type="ARBA" id="ARBA00022771"/>
    </source>
</evidence>
<dbReference type="InterPro" id="IPR035500">
    <property type="entry name" value="NHR-like_dom_sf"/>
</dbReference>
<dbReference type="InterPro" id="IPR001628">
    <property type="entry name" value="Znf_hrmn_rcpt"/>
</dbReference>